<dbReference type="Gene3D" id="1.10.30.50">
    <property type="match status" value="1"/>
</dbReference>
<accession>A0ABW3EPR1</accession>
<protein>
    <submittedName>
        <fullName evidence="1">HNH endonuclease</fullName>
    </submittedName>
</protein>
<keyword evidence="1" id="KW-0378">Hydrolase</keyword>
<evidence type="ECO:0000313" key="2">
    <source>
        <dbReference type="Proteomes" id="UP001596972"/>
    </source>
</evidence>
<dbReference type="GO" id="GO:0004519">
    <property type="term" value="F:endonuclease activity"/>
    <property type="evidence" value="ECO:0007669"/>
    <property type="project" value="UniProtKB-KW"/>
</dbReference>
<keyword evidence="2" id="KW-1185">Reference proteome</keyword>
<keyword evidence="1" id="KW-0540">Nuclease</keyword>
<evidence type="ECO:0000313" key="1">
    <source>
        <dbReference type="EMBL" id="MFD0902344.1"/>
    </source>
</evidence>
<sequence length="96" mass="10448">MGAHAGRKGRTWRRVRERVLTDHGGICWICGHPGAGSVDHVIPRVHLLATGRDPEDPSNLRPAHGALSRCETCGQACNEVKGAREHVPRAQGSRAW</sequence>
<dbReference type="RefSeq" id="WP_378300026.1">
    <property type="nucleotide sequence ID" value="NZ_JBHTJA010000034.1"/>
</dbReference>
<organism evidence="1 2">
    <name type="scientific">Actinomadura sediminis</name>
    <dbReference type="NCBI Taxonomy" id="1038904"/>
    <lineage>
        <taxon>Bacteria</taxon>
        <taxon>Bacillati</taxon>
        <taxon>Actinomycetota</taxon>
        <taxon>Actinomycetes</taxon>
        <taxon>Streptosporangiales</taxon>
        <taxon>Thermomonosporaceae</taxon>
        <taxon>Actinomadura</taxon>
    </lineage>
</organism>
<keyword evidence="1" id="KW-0255">Endonuclease</keyword>
<comment type="caution">
    <text evidence="1">The sequence shown here is derived from an EMBL/GenBank/DDBJ whole genome shotgun (WGS) entry which is preliminary data.</text>
</comment>
<dbReference type="EMBL" id="JBHTJA010000034">
    <property type="protein sequence ID" value="MFD0902344.1"/>
    <property type="molecule type" value="Genomic_DNA"/>
</dbReference>
<name>A0ABW3EPR1_9ACTN</name>
<gene>
    <name evidence="1" type="ORF">ACFQ11_18240</name>
</gene>
<proteinExistence type="predicted"/>
<reference evidence="2" key="1">
    <citation type="journal article" date="2019" name="Int. J. Syst. Evol. Microbiol.">
        <title>The Global Catalogue of Microorganisms (GCM) 10K type strain sequencing project: providing services to taxonomists for standard genome sequencing and annotation.</title>
        <authorList>
            <consortium name="The Broad Institute Genomics Platform"/>
            <consortium name="The Broad Institute Genome Sequencing Center for Infectious Disease"/>
            <person name="Wu L."/>
            <person name="Ma J."/>
        </authorList>
    </citation>
    <scope>NUCLEOTIDE SEQUENCE [LARGE SCALE GENOMIC DNA]</scope>
    <source>
        <strain evidence="2">JCM 31202</strain>
    </source>
</reference>
<dbReference type="Proteomes" id="UP001596972">
    <property type="component" value="Unassembled WGS sequence"/>
</dbReference>